<dbReference type="PROSITE" id="PS00018">
    <property type="entry name" value="EF_HAND_1"/>
    <property type="match status" value="1"/>
</dbReference>
<dbReference type="InterPro" id="IPR027417">
    <property type="entry name" value="P-loop_NTPase"/>
</dbReference>
<keyword evidence="13 15" id="KW-0342">GTP-binding</keyword>
<dbReference type="CDD" id="cd01892">
    <property type="entry name" value="Miro2"/>
    <property type="match status" value="1"/>
</dbReference>
<proteinExistence type="inferred from homology"/>
<comment type="subcellular location">
    <subcellularLocation>
        <location evidence="2 15">Mitochondrion outer membrane</location>
        <topology evidence="2 15">Single-pass type IV membrane protein</topology>
    </subcellularLocation>
</comment>
<evidence type="ECO:0000259" key="18">
    <source>
        <dbReference type="PROSITE" id="PS50222"/>
    </source>
</evidence>
<evidence type="ECO:0000313" key="21">
    <source>
        <dbReference type="Proteomes" id="UP000253472"/>
    </source>
</evidence>
<keyword evidence="9 15" id="KW-0378">Hydrolase</keyword>
<keyword evidence="10 15" id="KW-0106">Calcium</keyword>
<keyword evidence="7 15" id="KW-0547">Nucleotide-binding</keyword>
<evidence type="ECO:0000256" key="5">
    <source>
        <dbReference type="ARBA" id="ARBA00022723"/>
    </source>
</evidence>
<evidence type="ECO:0000256" key="6">
    <source>
        <dbReference type="ARBA" id="ARBA00022737"/>
    </source>
</evidence>
<feature type="domain" description="EF-hand" evidence="18">
    <location>
        <begin position="239"/>
        <end position="274"/>
    </location>
</feature>
<comment type="function">
    <text evidence="1 15">Mitochondrial GTPase involved in mitochondrial trafficking. Probably involved in control of anterograde transport of mitochondria and their subcellular distribution.</text>
</comment>
<dbReference type="EC" id="3.6.5.-" evidence="15"/>
<gene>
    <name evidence="20" type="primary">GEM1_1</name>
    <name evidence="20" type="ORF">Cantr_08662</name>
</gene>
<feature type="domain" description="Miro" evidence="19">
    <location>
        <begin position="4"/>
        <end position="223"/>
    </location>
</feature>
<evidence type="ECO:0000256" key="7">
    <source>
        <dbReference type="ARBA" id="ARBA00022741"/>
    </source>
</evidence>
<dbReference type="InterPro" id="IPR001806">
    <property type="entry name" value="Small_GTPase"/>
</dbReference>
<dbReference type="Pfam" id="PF00071">
    <property type="entry name" value="Ras"/>
    <property type="match status" value="2"/>
</dbReference>
<evidence type="ECO:0000256" key="2">
    <source>
        <dbReference type="ARBA" id="ARBA00004200"/>
    </source>
</evidence>
<keyword evidence="5" id="KW-0479">Metal-binding</keyword>
<keyword evidence="11 17" id="KW-1133">Transmembrane helix</keyword>
<dbReference type="EMBL" id="QLNQ01000026">
    <property type="protein sequence ID" value="RCK60519.1"/>
    <property type="molecule type" value="Genomic_DNA"/>
</dbReference>
<dbReference type="OrthoDB" id="10020961at2759"/>
<keyword evidence="8 15" id="KW-1000">Mitochondrion outer membrane</keyword>
<dbReference type="PANTHER" id="PTHR46819">
    <property type="entry name" value="EF-HAND CALCIUM-BINDING DOMAIN-CONTAINING PROTEIN 7"/>
    <property type="match status" value="1"/>
</dbReference>
<dbReference type="GO" id="GO:0007005">
    <property type="term" value="P:mitochondrion organization"/>
    <property type="evidence" value="ECO:0007669"/>
    <property type="project" value="InterPro"/>
</dbReference>
<dbReference type="GO" id="GO:0005509">
    <property type="term" value="F:calcium ion binding"/>
    <property type="evidence" value="ECO:0007669"/>
    <property type="project" value="InterPro"/>
</dbReference>
<evidence type="ECO:0000313" key="20">
    <source>
        <dbReference type="EMBL" id="RCK60519.1"/>
    </source>
</evidence>
<dbReference type="PANTHER" id="PTHR46819:SF1">
    <property type="entry name" value="EF-HAND CALCIUM-BINDING DOMAIN-CONTAINING PROTEIN 7"/>
    <property type="match status" value="1"/>
</dbReference>
<protein>
    <recommendedName>
        <fullName evidence="15">Mitochondrial Rho GTPase</fullName>
        <ecNumber evidence="15">3.6.5.-</ecNumber>
    </recommendedName>
</protein>
<feature type="region of interest" description="Disordered" evidence="16">
    <location>
        <begin position="66"/>
        <end position="88"/>
    </location>
</feature>
<evidence type="ECO:0000256" key="15">
    <source>
        <dbReference type="PIRNR" id="PIRNR037488"/>
    </source>
</evidence>
<evidence type="ECO:0000256" key="13">
    <source>
        <dbReference type="ARBA" id="ARBA00023134"/>
    </source>
</evidence>
<dbReference type="FunFam" id="3.40.50.300:FF:000553">
    <property type="entry name" value="Mitochondrial Rho GTPase"/>
    <property type="match status" value="1"/>
</dbReference>
<evidence type="ECO:0000256" key="10">
    <source>
        <dbReference type="ARBA" id="ARBA00022837"/>
    </source>
</evidence>
<dbReference type="AlphaFoldDB" id="A0A367Y4F6"/>
<comment type="caution">
    <text evidence="20">The sequence shown here is derived from an EMBL/GenBank/DDBJ whole genome shotgun (WGS) entry which is preliminary data.</text>
</comment>
<dbReference type="SUPFAM" id="SSF52540">
    <property type="entry name" value="P-loop containing nucleoside triphosphate hydrolases"/>
    <property type="match status" value="2"/>
</dbReference>
<name>A0A367Y4F6_9ASCO</name>
<comment type="similarity">
    <text evidence="3 15">Belongs to the mitochondrial Rho GTPase family.</text>
</comment>
<dbReference type="GO" id="GO:0005525">
    <property type="term" value="F:GTP binding"/>
    <property type="evidence" value="ECO:0007669"/>
    <property type="project" value="UniProtKB-KW"/>
</dbReference>
<feature type="transmembrane region" description="Helical" evidence="17">
    <location>
        <begin position="668"/>
        <end position="686"/>
    </location>
</feature>
<evidence type="ECO:0000259" key="19">
    <source>
        <dbReference type="PROSITE" id="PS51423"/>
    </source>
</evidence>
<evidence type="ECO:0000256" key="17">
    <source>
        <dbReference type="SAM" id="Phobius"/>
    </source>
</evidence>
<feature type="compositionally biased region" description="Basic residues" evidence="16">
    <location>
        <begin position="71"/>
        <end position="87"/>
    </location>
</feature>
<dbReference type="InterPro" id="IPR052266">
    <property type="entry name" value="Miro-EF-hand_domain"/>
</dbReference>
<evidence type="ECO:0000256" key="3">
    <source>
        <dbReference type="ARBA" id="ARBA00007981"/>
    </source>
</evidence>
<dbReference type="InterPro" id="IPR020860">
    <property type="entry name" value="MIRO_dom"/>
</dbReference>
<dbReference type="Gene3D" id="1.10.238.10">
    <property type="entry name" value="EF-hand"/>
    <property type="match status" value="2"/>
</dbReference>
<dbReference type="Proteomes" id="UP000253472">
    <property type="component" value="Unassembled WGS sequence"/>
</dbReference>
<keyword evidence="14 15" id="KW-0472">Membrane</keyword>
<dbReference type="InterPro" id="IPR013566">
    <property type="entry name" value="EF_hand_assoc_1"/>
</dbReference>
<evidence type="ECO:0000256" key="4">
    <source>
        <dbReference type="ARBA" id="ARBA00022692"/>
    </source>
</evidence>
<dbReference type="STRING" id="5486.A0A367Y4F6"/>
<keyword evidence="12 15" id="KW-0496">Mitochondrion</keyword>
<evidence type="ECO:0000256" key="11">
    <source>
        <dbReference type="ARBA" id="ARBA00022989"/>
    </source>
</evidence>
<dbReference type="PRINTS" id="PR00449">
    <property type="entry name" value="RASTRNSFRMNG"/>
</dbReference>
<dbReference type="PROSITE" id="PS50222">
    <property type="entry name" value="EF_HAND_2"/>
    <property type="match status" value="2"/>
</dbReference>
<dbReference type="SMART" id="SM00054">
    <property type="entry name" value="EFh"/>
    <property type="match status" value="2"/>
</dbReference>
<dbReference type="SMART" id="SM00173">
    <property type="entry name" value="RAS"/>
    <property type="match status" value="1"/>
</dbReference>
<dbReference type="InterPro" id="IPR011992">
    <property type="entry name" value="EF-hand-dom_pair"/>
</dbReference>
<dbReference type="SMART" id="SM00174">
    <property type="entry name" value="RHO"/>
    <property type="match status" value="1"/>
</dbReference>
<dbReference type="Pfam" id="PF08355">
    <property type="entry name" value="EF_assoc_1"/>
    <property type="match status" value="1"/>
</dbReference>
<dbReference type="InterPro" id="IPR002048">
    <property type="entry name" value="EF_hand_dom"/>
</dbReference>
<evidence type="ECO:0000256" key="12">
    <source>
        <dbReference type="ARBA" id="ARBA00023128"/>
    </source>
</evidence>
<dbReference type="GO" id="GO:0003924">
    <property type="term" value="F:GTPase activity"/>
    <property type="evidence" value="ECO:0007669"/>
    <property type="project" value="InterPro"/>
</dbReference>
<evidence type="ECO:0000256" key="16">
    <source>
        <dbReference type="SAM" id="MobiDB-lite"/>
    </source>
</evidence>
<keyword evidence="4 17" id="KW-0812">Transmembrane</keyword>
<dbReference type="InterPro" id="IPR021181">
    <property type="entry name" value="Miro"/>
</dbReference>
<feature type="domain" description="Miro" evidence="19">
    <location>
        <begin position="480"/>
        <end position="646"/>
    </location>
</feature>
<dbReference type="Gene3D" id="3.40.50.300">
    <property type="entry name" value="P-loop containing nucleotide triphosphate hydrolases"/>
    <property type="match status" value="2"/>
</dbReference>
<dbReference type="SUPFAM" id="SSF47473">
    <property type="entry name" value="EF-hand"/>
    <property type="match status" value="1"/>
</dbReference>
<sequence length="692" mass="79325">MTTPESIRIVVVGDDEVGKSSLISSLIKETTVIDRQLHNNNVLPPITISRDDYYESIQEYSSINEVPTNANRRKNNNNHSHHHHSKKKILDFQDASSEILSRYIPNITTIIDTSSSDMNNLQQELKRADVIWLVYCDHYTYERISLHWMPLFRSLGVNLPIILCANKSDLISGKKKFIKSQNSEEFIPLINEFKEIEAGVRCSAKNNHNVVECFYLCQRTVTHPISPVFDSKERELKPGAMSALKRIFFLSDTDQDGYLNFAEFLKLHKKVFDKDAKVEEFNEIVAKVDEEILPGYSNGENEPLVISENGFIKLNKIYAEMGRHETIWCILRAFNYTNSLSLSDKFLSPKMDINPNSSVELSPTGYKFFVDLFIKFDKDNDGGLNELELQNLFRPTPGIPKLWVDTQFPQSIVCNEEGFVTLQGWLAQWNLTTFLDYKTTLEYLAYLGFEMDSIKAIKVTKPRKTRQKQGKFIRNSITDRNIFNCFIVGAPRAGKTSLLETFLHNSYSEFYSPTIQPRMVVKDIELRGGKQCYLILEELGELEPAILENKSRLDQCDIMCYVYDSSDPESFQYLVDLRKKHGAKLDEIPSVFVALKADLDKQQQRSDVLPENYTRDLFLNSPLHVSLNWNSSLHELFIQLVDAAKNPATSTPGLKLESNVEQEDMKHLIMAGTTIGVMVLVSVWVLSSLRKR</sequence>
<keyword evidence="6" id="KW-0677">Repeat</keyword>
<dbReference type="PIRSF" id="PIRSF037488">
    <property type="entry name" value="Mt_Rho_GTPase"/>
    <property type="match status" value="1"/>
</dbReference>
<keyword evidence="21" id="KW-1185">Reference proteome</keyword>
<evidence type="ECO:0000256" key="8">
    <source>
        <dbReference type="ARBA" id="ARBA00022787"/>
    </source>
</evidence>
<organism evidence="20 21">
    <name type="scientific">Candida viswanathii</name>
    <dbReference type="NCBI Taxonomy" id="5486"/>
    <lineage>
        <taxon>Eukaryota</taxon>
        <taxon>Fungi</taxon>
        <taxon>Dikarya</taxon>
        <taxon>Ascomycota</taxon>
        <taxon>Saccharomycotina</taxon>
        <taxon>Pichiomycetes</taxon>
        <taxon>Debaryomycetaceae</taxon>
        <taxon>Candida/Lodderomyces clade</taxon>
        <taxon>Candida</taxon>
    </lineage>
</organism>
<evidence type="ECO:0000256" key="9">
    <source>
        <dbReference type="ARBA" id="ARBA00022801"/>
    </source>
</evidence>
<evidence type="ECO:0000256" key="1">
    <source>
        <dbReference type="ARBA" id="ARBA00003481"/>
    </source>
</evidence>
<accession>A0A367Y4F6</accession>
<dbReference type="GO" id="GO:0005741">
    <property type="term" value="C:mitochondrial outer membrane"/>
    <property type="evidence" value="ECO:0007669"/>
    <property type="project" value="UniProtKB-SubCell"/>
</dbReference>
<evidence type="ECO:0000256" key="14">
    <source>
        <dbReference type="ARBA" id="ARBA00023136"/>
    </source>
</evidence>
<dbReference type="Pfam" id="PF08356">
    <property type="entry name" value="EF_assoc_2"/>
    <property type="match status" value="1"/>
</dbReference>
<dbReference type="InterPro" id="IPR013567">
    <property type="entry name" value="EF_hand_assoc_2"/>
</dbReference>
<dbReference type="PROSITE" id="PS51423">
    <property type="entry name" value="MIRO"/>
    <property type="match status" value="2"/>
</dbReference>
<reference evidence="20 21" key="1">
    <citation type="submission" date="2018-06" db="EMBL/GenBank/DDBJ databases">
        <title>Whole genome sequencing of Candida tropicalis (genome annotated by CSBL at Korea University).</title>
        <authorList>
            <person name="Ahn J."/>
        </authorList>
    </citation>
    <scope>NUCLEOTIDE SEQUENCE [LARGE SCALE GENOMIC DNA]</scope>
    <source>
        <strain evidence="20 21">ATCC 20962</strain>
    </source>
</reference>
<dbReference type="InterPro" id="IPR018247">
    <property type="entry name" value="EF_Hand_1_Ca_BS"/>
</dbReference>
<feature type="domain" description="EF-hand" evidence="18">
    <location>
        <begin position="364"/>
        <end position="399"/>
    </location>
</feature>